<dbReference type="SUPFAM" id="SSF55811">
    <property type="entry name" value="Nudix"/>
    <property type="match status" value="1"/>
</dbReference>
<dbReference type="EMBL" id="FOTB01000001">
    <property type="protein sequence ID" value="SFK61620.1"/>
    <property type="molecule type" value="Genomic_DNA"/>
</dbReference>
<evidence type="ECO:0000313" key="4">
    <source>
        <dbReference type="Proteomes" id="UP000034029"/>
    </source>
</evidence>
<dbReference type="OrthoDB" id="6398375at2"/>
<reference evidence="3 5" key="3">
    <citation type="submission" date="2016-10" db="EMBL/GenBank/DDBJ databases">
        <authorList>
            <person name="Varghese N."/>
            <person name="Submissions S."/>
        </authorList>
    </citation>
    <scope>NUCLEOTIDE SEQUENCE [LARGE SCALE GENOMIC DNA]</scope>
    <source>
        <strain evidence="3 5">CGMCC 1.6501</strain>
    </source>
</reference>
<keyword evidence="4" id="KW-1185">Reference proteome</keyword>
<name>A0A0F7HLK0_9STAP</name>
<evidence type="ECO:0000313" key="5">
    <source>
        <dbReference type="Proteomes" id="UP000183090"/>
    </source>
</evidence>
<proteinExistence type="predicted"/>
<gene>
    <name evidence="2" type="ORF">AAT16_08000</name>
    <name evidence="3" type="ORF">SAMN05216235_0847</name>
</gene>
<feature type="domain" description="Nudix hydrolase" evidence="1">
    <location>
        <begin position="58"/>
        <end position="205"/>
    </location>
</feature>
<evidence type="ECO:0000313" key="3">
    <source>
        <dbReference type="EMBL" id="SFK61620.1"/>
    </source>
</evidence>
<sequence>MSKFDEKILVVPRSDIFDGEKNAFNGFIGKEDARYKEIISTFGDFEVKRRGDMEEDPSYKQLISYVIIKSDSDDATLVYKRLGGGGESRLHGLLSIGVGGHMNDVPEVSDIDSKLSVNAARELEEEVGLSAEAVKDMEIMGLINDDDNEVGKVHIGLVLSVKVDPSIVSSKEEDTLELIWEKDENLKAMSPYESWSELIIRDAYDR</sequence>
<dbReference type="PROSITE" id="PS51462">
    <property type="entry name" value="NUDIX"/>
    <property type="match status" value="1"/>
</dbReference>
<dbReference type="Proteomes" id="UP000183090">
    <property type="component" value="Unassembled WGS sequence"/>
</dbReference>
<organism evidence="3 5">
    <name type="scientific">Salinicoccus halodurans</name>
    <dbReference type="NCBI Taxonomy" id="407035"/>
    <lineage>
        <taxon>Bacteria</taxon>
        <taxon>Bacillati</taxon>
        <taxon>Bacillota</taxon>
        <taxon>Bacilli</taxon>
        <taxon>Bacillales</taxon>
        <taxon>Staphylococcaceae</taxon>
        <taxon>Salinicoccus</taxon>
    </lineage>
</organism>
<dbReference type="AlphaFoldDB" id="A0A0F7HLK0"/>
<dbReference type="Gene3D" id="3.90.79.10">
    <property type="entry name" value="Nucleoside Triphosphate Pyrophosphohydrolase"/>
    <property type="match status" value="1"/>
</dbReference>
<reference evidence="2 4" key="1">
    <citation type="journal article" date="2015" name="Int. J. Syst. Evol. Microbiol.">
        <title>Complete genome sequence of Salinicoccus halodurans H3B36, isolated from the Qaidam Basin in China.</title>
        <authorList>
            <person name="Jiang K."/>
            <person name="Xue Y."/>
            <person name="Ma Y."/>
        </authorList>
    </citation>
    <scope>NUCLEOTIDE SEQUENCE [LARGE SCALE GENOMIC DNA]</scope>
    <source>
        <strain evidence="2 4">H3B36</strain>
    </source>
</reference>
<dbReference type="Proteomes" id="UP000034029">
    <property type="component" value="Chromosome"/>
</dbReference>
<dbReference type="KEGG" id="shv:AAT16_08000"/>
<dbReference type="InterPro" id="IPR000086">
    <property type="entry name" value="NUDIX_hydrolase_dom"/>
</dbReference>
<reference evidence="4" key="2">
    <citation type="submission" date="2015-04" db="EMBL/GenBank/DDBJ databases">
        <title>Complete genome sequence of Salinicoccus halodurans strain H3B36, isolated from the Qaidam basin of China.</title>
        <authorList>
            <person name="Ma Y."/>
            <person name="Jiang K."/>
            <person name="Xue Y."/>
        </authorList>
    </citation>
    <scope>NUCLEOTIDE SEQUENCE [LARGE SCALE GENOMIC DNA]</scope>
    <source>
        <strain evidence="4">H3B36</strain>
    </source>
</reference>
<evidence type="ECO:0000259" key="1">
    <source>
        <dbReference type="PROSITE" id="PS51462"/>
    </source>
</evidence>
<dbReference type="EMBL" id="CP011366">
    <property type="protein sequence ID" value="AKG74181.1"/>
    <property type="molecule type" value="Genomic_DNA"/>
</dbReference>
<accession>A0A0F7HLK0</accession>
<dbReference type="InterPro" id="IPR015797">
    <property type="entry name" value="NUDIX_hydrolase-like_dom_sf"/>
</dbReference>
<protein>
    <submittedName>
        <fullName evidence="2">DNA mismatch repair protein MutT</fullName>
    </submittedName>
    <submittedName>
        <fullName evidence="3">Predicted phosphoesterase, NUDIX family</fullName>
    </submittedName>
</protein>
<evidence type="ECO:0000313" key="2">
    <source>
        <dbReference type="EMBL" id="AKG74181.1"/>
    </source>
</evidence>
<dbReference type="RefSeq" id="WP_046790365.1">
    <property type="nucleotide sequence ID" value="NZ_CP011366.1"/>
</dbReference>